<dbReference type="EMBL" id="AMZY02000001">
    <property type="protein sequence ID" value="EMS35331.1"/>
    <property type="molecule type" value="Genomic_DNA"/>
</dbReference>
<gene>
    <name evidence="1" type="ORF">C943_00104</name>
</gene>
<comment type="caution">
    <text evidence="1">The sequence shown here is derived from an EMBL/GenBank/DDBJ whole genome shotgun (WGS) entry which is preliminary data.</text>
</comment>
<accession>M7YDW4</accession>
<dbReference type="AlphaFoldDB" id="M7YDW4"/>
<evidence type="ECO:0000313" key="2">
    <source>
        <dbReference type="Proteomes" id="UP000010953"/>
    </source>
</evidence>
<proteinExistence type="predicted"/>
<organism evidence="1 2">
    <name type="scientific">Mariniradius saccharolyticus AK6</name>
    <dbReference type="NCBI Taxonomy" id="1239962"/>
    <lineage>
        <taxon>Bacteria</taxon>
        <taxon>Pseudomonadati</taxon>
        <taxon>Bacteroidota</taxon>
        <taxon>Cytophagia</taxon>
        <taxon>Cytophagales</taxon>
        <taxon>Cyclobacteriaceae</taxon>
        <taxon>Mariniradius</taxon>
    </lineage>
</organism>
<sequence length="49" mass="5387">MKDYLQTPKIIARMSVGYQGVKSIDGAAIMAQHICASVDVDFLDISQEE</sequence>
<name>M7YDW4_9BACT</name>
<keyword evidence="2" id="KW-1185">Reference proteome</keyword>
<evidence type="ECO:0000313" key="1">
    <source>
        <dbReference type="EMBL" id="EMS35331.1"/>
    </source>
</evidence>
<dbReference type="InParanoid" id="M7YDW4"/>
<dbReference type="Proteomes" id="UP000010953">
    <property type="component" value="Unassembled WGS sequence"/>
</dbReference>
<reference evidence="1" key="1">
    <citation type="submission" date="2013-01" db="EMBL/GenBank/DDBJ databases">
        <title>Genome assembly of Mariniradius saccharolyticus AK6.</title>
        <authorList>
            <person name="Vaidya B."/>
            <person name="Khatri I."/>
            <person name="Tanuku N.R.S."/>
            <person name="Subramanian S."/>
            <person name="Pinnaka A."/>
        </authorList>
    </citation>
    <scope>NUCLEOTIDE SEQUENCE [LARGE SCALE GENOMIC DNA]</scope>
    <source>
        <strain evidence="1">AK6</strain>
    </source>
</reference>
<protein>
    <submittedName>
        <fullName evidence="1">Uncharacterized protein</fullName>
    </submittedName>
</protein>